<dbReference type="PANTHER" id="PTHR45872">
    <property type="entry name" value="RHO GUANINE NUCLEOTIDE EXCHANGE FACTOR 2, ISOFORM D"/>
    <property type="match status" value="1"/>
</dbReference>
<evidence type="ECO:0000256" key="5">
    <source>
        <dbReference type="ARBA" id="ARBA00023054"/>
    </source>
</evidence>
<reference evidence="9" key="1">
    <citation type="submission" date="2022-03" db="EMBL/GenBank/DDBJ databases">
        <authorList>
            <person name="Alioto T."/>
            <person name="Alioto T."/>
            <person name="Gomez Garrido J."/>
        </authorList>
    </citation>
    <scope>NUCLEOTIDE SEQUENCE</scope>
</reference>
<dbReference type="InterPro" id="IPR000219">
    <property type="entry name" value="DH_dom"/>
</dbReference>
<proteinExistence type="predicted"/>
<keyword evidence="4" id="KW-0344">Guanine-nucleotide releasing factor</keyword>
<dbReference type="PROSITE" id="PS50003">
    <property type="entry name" value="PH_DOMAIN"/>
    <property type="match status" value="1"/>
</dbReference>
<dbReference type="SUPFAM" id="SSF50729">
    <property type="entry name" value="PH domain-like"/>
    <property type="match status" value="1"/>
</dbReference>
<gene>
    <name evidence="9" type="ORF">PECUL_23A022164</name>
</gene>
<dbReference type="GO" id="GO:0001664">
    <property type="term" value="F:G protein-coupled receptor binding"/>
    <property type="evidence" value="ECO:0007669"/>
    <property type="project" value="TreeGrafter"/>
</dbReference>
<evidence type="ECO:0000259" key="7">
    <source>
        <dbReference type="PROSITE" id="PS50003"/>
    </source>
</evidence>
<dbReference type="InterPro" id="IPR035899">
    <property type="entry name" value="DBL_dom_sf"/>
</dbReference>
<keyword evidence="10" id="KW-1185">Reference proteome</keyword>
<evidence type="ECO:0000313" key="9">
    <source>
        <dbReference type="EMBL" id="CAH2281834.1"/>
    </source>
</evidence>
<comment type="subcellular location">
    <subcellularLocation>
        <location evidence="1">Cytoplasm</location>
    </subcellularLocation>
</comment>
<feature type="domain" description="DH" evidence="8">
    <location>
        <begin position="282"/>
        <end position="470"/>
    </location>
</feature>
<dbReference type="SMART" id="SM00233">
    <property type="entry name" value="PH"/>
    <property type="match status" value="1"/>
</dbReference>
<keyword evidence="3" id="KW-0597">Phosphoprotein</keyword>
<dbReference type="PANTHER" id="PTHR45872:SF1">
    <property type="entry name" value="RHO GUANINE NUCLEOTIDE EXCHANGE FACTOR 11"/>
    <property type="match status" value="1"/>
</dbReference>
<evidence type="ECO:0000256" key="4">
    <source>
        <dbReference type="ARBA" id="ARBA00022658"/>
    </source>
</evidence>
<evidence type="ECO:0000256" key="1">
    <source>
        <dbReference type="ARBA" id="ARBA00004496"/>
    </source>
</evidence>
<dbReference type="Pfam" id="PF00621">
    <property type="entry name" value="RhoGEF"/>
    <property type="match status" value="3"/>
</dbReference>
<organism evidence="9 10">
    <name type="scientific">Pelobates cultripes</name>
    <name type="common">Western spadefoot toad</name>
    <dbReference type="NCBI Taxonomy" id="61616"/>
    <lineage>
        <taxon>Eukaryota</taxon>
        <taxon>Metazoa</taxon>
        <taxon>Chordata</taxon>
        <taxon>Craniata</taxon>
        <taxon>Vertebrata</taxon>
        <taxon>Euteleostomi</taxon>
        <taxon>Amphibia</taxon>
        <taxon>Batrachia</taxon>
        <taxon>Anura</taxon>
        <taxon>Pelobatoidea</taxon>
        <taxon>Pelobatidae</taxon>
        <taxon>Pelobates</taxon>
    </lineage>
</organism>
<dbReference type="Gene3D" id="2.30.29.30">
    <property type="entry name" value="Pleckstrin-homology domain (PH domain)/Phosphotyrosine-binding domain (PTB)"/>
    <property type="match status" value="1"/>
</dbReference>
<feature type="domain" description="PH" evidence="7">
    <location>
        <begin position="758"/>
        <end position="869"/>
    </location>
</feature>
<feature type="domain" description="DH" evidence="8">
    <location>
        <begin position="528"/>
        <end position="716"/>
    </location>
</feature>
<evidence type="ECO:0000256" key="3">
    <source>
        <dbReference type="ARBA" id="ARBA00022553"/>
    </source>
</evidence>
<feature type="region of interest" description="Disordered" evidence="6">
    <location>
        <begin position="948"/>
        <end position="967"/>
    </location>
</feature>
<dbReference type="CDD" id="cd00160">
    <property type="entry name" value="RhoGEF"/>
    <property type="match status" value="3"/>
</dbReference>
<accession>A0AAD1W0D7</accession>
<dbReference type="SMART" id="SM00325">
    <property type="entry name" value="RhoGEF"/>
    <property type="match status" value="3"/>
</dbReference>
<dbReference type="PROSITE" id="PS50010">
    <property type="entry name" value="DH_2"/>
    <property type="match status" value="3"/>
</dbReference>
<dbReference type="InterPro" id="IPR001849">
    <property type="entry name" value="PH_domain"/>
</dbReference>
<evidence type="ECO:0000256" key="6">
    <source>
        <dbReference type="SAM" id="MobiDB-lite"/>
    </source>
</evidence>
<dbReference type="GO" id="GO:0007186">
    <property type="term" value="P:G protein-coupled receptor signaling pathway"/>
    <property type="evidence" value="ECO:0007669"/>
    <property type="project" value="TreeGrafter"/>
</dbReference>
<dbReference type="InterPro" id="IPR011993">
    <property type="entry name" value="PH-like_dom_sf"/>
</dbReference>
<dbReference type="AlphaFoldDB" id="A0AAD1W0D7"/>
<dbReference type="Proteomes" id="UP001295444">
    <property type="component" value="Chromosome 04"/>
</dbReference>
<sequence length="993" mass="113859">MAANILKPKPSKMASLTWSETVGWSVTSRLKPREIKRQEAIHELFVTEESHLRALHVLDSVFYQKLISEALLSPDEVKLVFPNLPQLINIHNSLLESMKQVLVGGLYAKEIGGILLSHFDRASDDIVKETVKFCCNQISALKLIKSKQREDTRFRRFMQNAESDPACSPQLLKDLIKCEMQRVTQYPLLLKNIIKRTESGSEEIGVLHLSLERCRTLLKDVEASMTRFENQRTLPEIKKHLDTTSLRKSKHPAGAECPQASLTWPETVGWNVISRLKPREIKRQEAIHELFVTEESHLRALNVLDSVFYQKLISEALLSPDEVKLVFPNLPQLINIHNSLLESMKQVLVGGLYAKEIGGILLSHFDRASDDIVKETAKFCCNQISALKLIKSKQHEDTRFRRFMQNAESNPACTPQLLKDLIKCEMQRVTQYPLLLENIRIHTEGGSEEIGVLHLCLERCRTILKDVEASMTRCENQRTLPEIKKHLDTTSLRKSKHPAAAECPQASLTWSETVGWNVISQLKLREIKRQEAIHELFVTEESHLRALHVLDSVFYQKLISEALLSPDEVKLVFPNLPQLINIHNSLLESMKQVLVGGLYVKEIGGILLSHFDRASDDIVKETVKFCCNQISALELIKSKKRKDTRFRRFMQNAESDPACTPQLLKDLIKCEMQRVTQYPLLLENIIKRTETESKDIGVLLFCLEQCRTIIKDVEASMTRIENQRTLAKIQKHLDTTSLRKSKHPMASEFADLDLTKKRLIHAGLLTWKRVNHKTTEVQALLLEDLLVLLRKKRNKLVLKWKEEWDPNTKTKKVFSPIIKLNNLLVRTVATDQESFFVMDTSESPQLYKFTTTSTSEKKNWIQMLNEAMKEVIDKIRLGEEEMKDQTPDVPVIGPDSCIEMVEEAVYKMIGKPSVDEEMKDQTPDVSVIAPDSCIEMVEEPVYKMIGEPSGDEEMKDQTPDVSVIPPDSKKEDKIRHYIDCCWNGLCDFLKICW</sequence>
<dbReference type="InterPro" id="IPR041020">
    <property type="entry name" value="PH_16"/>
</dbReference>
<name>A0AAD1W0D7_PELCU</name>
<dbReference type="EMBL" id="OW240915">
    <property type="protein sequence ID" value="CAH2281834.1"/>
    <property type="molecule type" value="Genomic_DNA"/>
</dbReference>
<dbReference type="Gene3D" id="1.20.900.10">
    <property type="entry name" value="Dbl homology (DH) domain"/>
    <property type="match status" value="3"/>
</dbReference>
<protein>
    <submittedName>
        <fullName evidence="9">Rho guanine nucleotide exchange factor 11-like isoform X3</fullName>
    </submittedName>
</protein>
<dbReference type="Pfam" id="PF17838">
    <property type="entry name" value="PH_16"/>
    <property type="match status" value="1"/>
</dbReference>
<evidence type="ECO:0000313" key="10">
    <source>
        <dbReference type="Proteomes" id="UP001295444"/>
    </source>
</evidence>
<evidence type="ECO:0000259" key="8">
    <source>
        <dbReference type="PROSITE" id="PS50010"/>
    </source>
</evidence>
<dbReference type="GO" id="GO:0005085">
    <property type="term" value="F:guanyl-nucleotide exchange factor activity"/>
    <property type="evidence" value="ECO:0007669"/>
    <property type="project" value="UniProtKB-KW"/>
</dbReference>
<feature type="domain" description="DH" evidence="8">
    <location>
        <begin position="36"/>
        <end position="224"/>
    </location>
</feature>
<keyword evidence="5" id="KW-0175">Coiled coil</keyword>
<dbReference type="SUPFAM" id="SSF48065">
    <property type="entry name" value="DBL homology domain (DH-domain)"/>
    <property type="match status" value="3"/>
</dbReference>
<keyword evidence="2" id="KW-0963">Cytoplasm</keyword>
<evidence type="ECO:0000256" key="2">
    <source>
        <dbReference type="ARBA" id="ARBA00022490"/>
    </source>
</evidence>
<dbReference type="GO" id="GO:0005737">
    <property type="term" value="C:cytoplasm"/>
    <property type="evidence" value="ECO:0007669"/>
    <property type="project" value="UniProtKB-SubCell"/>
</dbReference>